<sequence>MRGVIIYKPLVIPLESHLFSSDQEFYTIMSNFESATSEELTMAVEQVENEQSPTSPPQQDQGIQLETAESDPEEGPSTKRMKPCDENETDSSGTTNRLLSYARVMMMMTSMALLVQETLNSRANVDVIHPP</sequence>
<feature type="non-terminal residue" evidence="2">
    <location>
        <position position="131"/>
    </location>
</feature>
<accession>A0A146L391</accession>
<dbReference type="AlphaFoldDB" id="A0A146L391"/>
<gene>
    <name evidence="2" type="ORF">g.37599</name>
</gene>
<protein>
    <submittedName>
        <fullName evidence="2">Uncharacterized protein</fullName>
    </submittedName>
</protein>
<name>A0A146L391_LYGHE</name>
<evidence type="ECO:0000256" key="1">
    <source>
        <dbReference type="SAM" id="MobiDB-lite"/>
    </source>
</evidence>
<evidence type="ECO:0000313" key="2">
    <source>
        <dbReference type="EMBL" id="JAQ02933.1"/>
    </source>
</evidence>
<organism evidence="2">
    <name type="scientific">Lygus hesperus</name>
    <name type="common">Western plant bug</name>
    <dbReference type="NCBI Taxonomy" id="30085"/>
    <lineage>
        <taxon>Eukaryota</taxon>
        <taxon>Metazoa</taxon>
        <taxon>Ecdysozoa</taxon>
        <taxon>Arthropoda</taxon>
        <taxon>Hexapoda</taxon>
        <taxon>Insecta</taxon>
        <taxon>Pterygota</taxon>
        <taxon>Neoptera</taxon>
        <taxon>Paraneoptera</taxon>
        <taxon>Hemiptera</taxon>
        <taxon>Heteroptera</taxon>
        <taxon>Panheteroptera</taxon>
        <taxon>Cimicomorpha</taxon>
        <taxon>Miridae</taxon>
        <taxon>Mirini</taxon>
        <taxon>Lygus</taxon>
    </lineage>
</organism>
<dbReference type="EMBL" id="GDHC01015696">
    <property type="protein sequence ID" value="JAQ02933.1"/>
    <property type="molecule type" value="Transcribed_RNA"/>
</dbReference>
<reference evidence="2" key="1">
    <citation type="journal article" date="2016" name="Gigascience">
        <title>De novo construction of an expanded transcriptome assembly for the western tarnished plant bug, Lygus hesperus.</title>
        <authorList>
            <person name="Tassone E.E."/>
            <person name="Geib S.M."/>
            <person name="Hall B."/>
            <person name="Fabrick J.A."/>
            <person name="Brent C.S."/>
            <person name="Hull J.J."/>
        </authorList>
    </citation>
    <scope>NUCLEOTIDE SEQUENCE</scope>
</reference>
<feature type="compositionally biased region" description="Polar residues" evidence="1">
    <location>
        <begin position="49"/>
        <end position="64"/>
    </location>
</feature>
<feature type="region of interest" description="Disordered" evidence="1">
    <location>
        <begin position="43"/>
        <end position="96"/>
    </location>
</feature>
<proteinExistence type="predicted"/>